<reference evidence="3 4" key="1">
    <citation type="journal article" date="2019" name="Nat. Plants">
        <title>Genome sequencing of Musa balbisiana reveals subgenome evolution and function divergence in polyploid bananas.</title>
        <authorList>
            <person name="Yao X."/>
        </authorList>
    </citation>
    <scope>NUCLEOTIDE SEQUENCE [LARGE SCALE GENOMIC DNA]</scope>
    <source>
        <strain evidence="4">cv. DH-PKW</strain>
        <tissue evidence="3">Leaves</tissue>
    </source>
</reference>
<evidence type="ECO:0000313" key="3">
    <source>
        <dbReference type="EMBL" id="THU53284.1"/>
    </source>
</evidence>
<dbReference type="EMBL" id="PYDT01000008">
    <property type="protein sequence ID" value="THU53284.1"/>
    <property type="molecule type" value="Genomic_DNA"/>
</dbReference>
<dbReference type="AlphaFoldDB" id="A0A4S8IY26"/>
<evidence type="ECO:0000256" key="1">
    <source>
        <dbReference type="SAM" id="MobiDB-lite"/>
    </source>
</evidence>
<keyword evidence="2" id="KW-0472">Membrane</keyword>
<evidence type="ECO:0000313" key="4">
    <source>
        <dbReference type="Proteomes" id="UP000317650"/>
    </source>
</evidence>
<name>A0A4S8IY26_MUSBA</name>
<protein>
    <submittedName>
        <fullName evidence="3">Uncharacterized protein</fullName>
    </submittedName>
</protein>
<feature type="compositionally biased region" description="Basic and acidic residues" evidence="1">
    <location>
        <begin position="57"/>
        <end position="72"/>
    </location>
</feature>
<sequence length="72" mass="8086">MATPQKSRHFRDALYFIWVCGAREWIARLLLLLLLVATVSIHRPHLLVFLSSPGDADGSRVAEERSNSARLG</sequence>
<comment type="caution">
    <text evidence="3">The sequence shown here is derived from an EMBL/GenBank/DDBJ whole genome shotgun (WGS) entry which is preliminary data.</text>
</comment>
<accession>A0A4S8IY26</accession>
<gene>
    <name evidence="3" type="ORF">C4D60_Mb10t12800</name>
</gene>
<evidence type="ECO:0000256" key="2">
    <source>
        <dbReference type="SAM" id="Phobius"/>
    </source>
</evidence>
<proteinExistence type="predicted"/>
<dbReference type="Proteomes" id="UP000317650">
    <property type="component" value="Chromosome 10"/>
</dbReference>
<keyword evidence="2" id="KW-1133">Transmembrane helix</keyword>
<feature type="region of interest" description="Disordered" evidence="1">
    <location>
        <begin position="51"/>
        <end position="72"/>
    </location>
</feature>
<keyword evidence="4" id="KW-1185">Reference proteome</keyword>
<organism evidence="3 4">
    <name type="scientific">Musa balbisiana</name>
    <name type="common">Banana</name>
    <dbReference type="NCBI Taxonomy" id="52838"/>
    <lineage>
        <taxon>Eukaryota</taxon>
        <taxon>Viridiplantae</taxon>
        <taxon>Streptophyta</taxon>
        <taxon>Embryophyta</taxon>
        <taxon>Tracheophyta</taxon>
        <taxon>Spermatophyta</taxon>
        <taxon>Magnoliopsida</taxon>
        <taxon>Liliopsida</taxon>
        <taxon>Zingiberales</taxon>
        <taxon>Musaceae</taxon>
        <taxon>Musa</taxon>
    </lineage>
</organism>
<keyword evidence="2" id="KW-0812">Transmembrane</keyword>
<feature type="transmembrane region" description="Helical" evidence="2">
    <location>
        <begin position="15"/>
        <end position="37"/>
    </location>
</feature>